<dbReference type="Gene3D" id="3.30.470.30">
    <property type="entry name" value="DNA ligase/mRNA capping enzyme"/>
    <property type="match status" value="1"/>
</dbReference>
<dbReference type="Gene3D" id="3.90.920.10">
    <property type="entry name" value="DNA primase, PRIM domain"/>
    <property type="match status" value="1"/>
</dbReference>
<dbReference type="InterPro" id="IPR052171">
    <property type="entry name" value="NHEJ_LigD"/>
</dbReference>
<evidence type="ECO:0000256" key="23">
    <source>
        <dbReference type="SAM" id="MobiDB-lite"/>
    </source>
</evidence>
<dbReference type="InterPro" id="IPR012309">
    <property type="entry name" value="DNA_ligase_ATP-dep_C"/>
</dbReference>
<keyword evidence="8" id="KW-0547">Nucleotide-binding</keyword>
<protein>
    <recommendedName>
        <fullName evidence="2">DNA ligase (ATP)</fullName>
        <ecNumber evidence="2">6.5.1.1</ecNumber>
    </recommendedName>
    <alternativeName>
        <fullName evidence="19">NHEJ DNA polymerase</fullName>
    </alternativeName>
</protein>
<evidence type="ECO:0000256" key="7">
    <source>
        <dbReference type="ARBA" id="ARBA00022723"/>
    </source>
</evidence>
<dbReference type="Pfam" id="PF21686">
    <property type="entry name" value="LigD_Prim-Pol"/>
    <property type="match status" value="1"/>
</dbReference>
<keyword evidence="4" id="KW-0808">Transferase</keyword>
<keyword evidence="15" id="KW-0233">DNA recombination</keyword>
<keyword evidence="16" id="KW-0234">DNA repair</keyword>
<sequence length="821" mass="90617">MTVEGRRVRVSNLEKVLYPETGTTKRDVLEYLQAAAPAMLPHCRDRAATRKRWPDGVEGQMFFQKDIGDGAPDWLELRTIQHSDHANRYPLVNDLPSLVWLGQLAALEVHVPQWRFGRGDEPRHPDRIVLDLDPGPGVSLIECADVARLVRDILDDMGLVAVPVTSGSKGIHVYAALDGAQSSDDVSRVARELARALEADHPNEIVSSMKRSKREGRVLIDWSQNNASKTTIAPYSLRGRARPTVAAPRTWRELGSRHLRQLEYSEVLERIARRGDPMATVAEATGRADGGDVSRDRLEIYRSKRDRRKTSEPIPDAVASAGSGVSAESDTGPVFVIQKHDASRLHYDFRVEHDGVLVSWALPKGVPTDSRQNRLAVPTEDHPMDYRFFSGTIPKGEYGAGTVEIWDTGSAAIEKWRDDEVIVTLTGADDGGLGGRRRYALFRTRNDPKKPQWMIHLMQDQGSDPSPGASRRGDSRASRRTAPRTSESSGGRTTSSKTSHAVAPMLATRGRSGELSALEPNDWAFEMKWDGMRAVIAVTGDGVRVTSRNGQDVTETYPELASLGAALGADGVVLDGEIVAFDARGAASFSRLQRRMNVTSDREIRELRRSIPVWFAAFDVLGLNGQDATALPYRDRRELLEEVVDEVAGVPIFAPPAFEGDAAAAERTSRELGCEGVMAKRLTSVYRPGTRTSDWLKFPHGTATEVIVVGWRVSESDPDGIASLLLAVPGESGLTYAGRVGTGFSNAERRRIRDRLARVERQTPPVDSVPPADRRDARWVTPKLVGDVSFREFTDEGRFRQPVWRGWRTDQSVDDVRAPEG</sequence>
<dbReference type="GO" id="GO:0003677">
    <property type="term" value="F:DNA binding"/>
    <property type="evidence" value="ECO:0007669"/>
    <property type="project" value="UniProtKB-KW"/>
</dbReference>
<keyword evidence="10" id="KW-0378">Hydrolase</keyword>
<dbReference type="InterPro" id="IPR014146">
    <property type="entry name" value="LigD_ligase_dom"/>
</dbReference>
<evidence type="ECO:0000256" key="11">
    <source>
        <dbReference type="ARBA" id="ARBA00022839"/>
    </source>
</evidence>
<comment type="similarity">
    <text evidence="22">In the N-terminal section; belongs to the LigD polymerase family.</text>
</comment>
<dbReference type="CDD" id="cd07971">
    <property type="entry name" value="OBF_DNA_ligase_LigD"/>
    <property type="match status" value="1"/>
</dbReference>
<gene>
    <name evidence="25" type="ORF">J4H85_03220</name>
</gene>
<keyword evidence="12" id="KW-0067">ATP-binding</keyword>
<evidence type="ECO:0000256" key="9">
    <source>
        <dbReference type="ARBA" id="ARBA00022763"/>
    </source>
</evidence>
<keyword evidence="3 25" id="KW-0436">Ligase</keyword>
<dbReference type="Gene3D" id="3.30.1490.70">
    <property type="match status" value="1"/>
</dbReference>
<dbReference type="SUPFAM" id="SSF50249">
    <property type="entry name" value="Nucleic acid-binding proteins"/>
    <property type="match status" value="1"/>
</dbReference>
<dbReference type="NCBIfam" id="TIGR02777">
    <property type="entry name" value="LigD_PE_dom"/>
    <property type="match status" value="1"/>
</dbReference>
<comment type="catalytic activity">
    <reaction evidence="20">
        <text>ATP + (deoxyribonucleotide)n-3'-hydroxyl + 5'-phospho-(deoxyribonucleotide)m = (deoxyribonucleotide)n+m + AMP + diphosphate.</text>
        <dbReference type="EC" id="6.5.1.1"/>
    </reaction>
</comment>
<evidence type="ECO:0000256" key="14">
    <source>
        <dbReference type="ARBA" id="ARBA00023125"/>
    </source>
</evidence>
<feature type="compositionally biased region" description="Low complexity" evidence="23">
    <location>
        <begin position="317"/>
        <end position="329"/>
    </location>
</feature>
<comment type="similarity">
    <text evidence="21">In the C-terminal section; belongs to the ATP-dependent DNA ligase family.</text>
</comment>
<feature type="region of interest" description="Disordered" evidence="23">
    <location>
        <begin position="302"/>
        <end position="329"/>
    </location>
</feature>
<dbReference type="Gene3D" id="2.40.50.140">
    <property type="entry name" value="Nucleic acid-binding proteins"/>
    <property type="match status" value="1"/>
</dbReference>
<organism evidence="25 26">
    <name type="scientific">Leucobacter tardus</name>
    <dbReference type="NCBI Taxonomy" id="501483"/>
    <lineage>
        <taxon>Bacteria</taxon>
        <taxon>Bacillati</taxon>
        <taxon>Actinomycetota</taxon>
        <taxon>Actinomycetes</taxon>
        <taxon>Micrococcales</taxon>
        <taxon>Microbacteriaceae</taxon>
        <taxon>Leucobacter</taxon>
    </lineage>
</organism>
<evidence type="ECO:0000256" key="21">
    <source>
        <dbReference type="ARBA" id="ARBA00049981"/>
    </source>
</evidence>
<dbReference type="InterPro" id="IPR014145">
    <property type="entry name" value="LigD_pol_dom"/>
</dbReference>
<dbReference type="GO" id="GO:0046872">
    <property type="term" value="F:metal ion binding"/>
    <property type="evidence" value="ECO:0007669"/>
    <property type="project" value="UniProtKB-KW"/>
</dbReference>
<evidence type="ECO:0000256" key="5">
    <source>
        <dbReference type="ARBA" id="ARBA00022695"/>
    </source>
</evidence>
<evidence type="ECO:0000256" key="12">
    <source>
        <dbReference type="ARBA" id="ARBA00022840"/>
    </source>
</evidence>
<keyword evidence="11" id="KW-0269">Exonuclease</keyword>
<keyword evidence="9" id="KW-0227">DNA damage</keyword>
<evidence type="ECO:0000256" key="22">
    <source>
        <dbReference type="ARBA" id="ARBA00049990"/>
    </source>
</evidence>
<evidence type="ECO:0000256" key="4">
    <source>
        <dbReference type="ARBA" id="ARBA00022679"/>
    </source>
</evidence>
<dbReference type="CDD" id="cd04863">
    <property type="entry name" value="MtLigD_Pol_like"/>
    <property type="match status" value="1"/>
</dbReference>
<keyword evidence="5" id="KW-0548">Nucleotidyltransferase</keyword>
<evidence type="ECO:0000256" key="6">
    <source>
        <dbReference type="ARBA" id="ARBA00022722"/>
    </source>
</evidence>
<dbReference type="PROSITE" id="PS00697">
    <property type="entry name" value="DNA_LIGASE_A1"/>
    <property type="match status" value="1"/>
</dbReference>
<dbReference type="Pfam" id="PF13298">
    <property type="entry name" value="LigD_N"/>
    <property type="match status" value="1"/>
</dbReference>
<feature type="domain" description="ATP-dependent DNA ligase family profile" evidence="24">
    <location>
        <begin position="606"/>
        <end position="698"/>
    </location>
</feature>
<keyword evidence="17" id="KW-0464">Manganese</keyword>
<dbReference type="InterPro" id="IPR012310">
    <property type="entry name" value="DNA_ligase_ATP-dep_cent"/>
</dbReference>
<dbReference type="InterPro" id="IPR012340">
    <property type="entry name" value="NA-bd_OB-fold"/>
</dbReference>
<dbReference type="CDD" id="cd07906">
    <property type="entry name" value="Adenylation_DNA_ligase_LigD_LigC"/>
    <property type="match status" value="1"/>
</dbReference>
<dbReference type="GO" id="GO:0004527">
    <property type="term" value="F:exonuclease activity"/>
    <property type="evidence" value="ECO:0007669"/>
    <property type="project" value="UniProtKB-KW"/>
</dbReference>
<comment type="cofactor">
    <cofactor evidence="1">
        <name>Mn(2+)</name>
        <dbReference type="ChEBI" id="CHEBI:29035"/>
    </cofactor>
</comment>
<evidence type="ECO:0000256" key="18">
    <source>
        <dbReference type="ARBA" id="ARBA00023268"/>
    </source>
</evidence>
<evidence type="ECO:0000256" key="15">
    <source>
        <dbReference type="ARBA" id="ARBA00023172"/>
    </source>
</evidence>
<evidence type="ECO:0000313" key="25">
    <source>
        <dbReference type="EMBL" id="MBO2989013.1"/>
    </source>
</evidence>
<dbReference type="EMBL" id="JAGFBF010000001">
    <property type="protein sequence ID" value="MBO2989013.1"/>
    <property type="molecule type" value="Genomic_DNA"/>
</dbReference>
<keyword evidence="7" id="KW-0479">Metal-binding</keyword>
<dbReference type="GO" id="GO:0005524">
    <property type="term" value="F:ATP binding"/>
    <property type="evidence" value="ECO:0007669"/>
    <property type="project" value="UniProtKB-KW"/>
</dbReference>
<evidence type="ECO:0000256" key="16">
    <source>
        <dbReference type="ARBA" id="ARBA00023204"/>
    </source>
</evidence>
<dbReference type="PROSITE" id="PS50160">
    <property type="entry name" value="DNA_LIGASE_A3"/>
    <property type="match status" value="1"/>
</dbReference>
<keyword evidence="6" id="KW-0540">Nuclease</keyword>
<evidence type="ECO:0000256" key="1">
    <source>
        <dbReference type="ARBA" id="ARBA00001936"/>
    </source>
</evidence>
<name>A0A939QD81_9MICO</name>
<evidence type="ECO:0000256" key="13">
    <source>
        <dbReference type="ARBA" id="ARBA00022932"/>
    </source>
</evidence>
<dbReference type="InterPro" id="IPR033649">
    <property type="entry name" value="MtLigD_Pol-like"/>
</dbReference>
<dbReference type="GO" id="GO:0006310">
    <property type="term" value="P:DNA recombination"/>
    <property type="evidence" value="ECO:0007669"/>
    <property type="project" value="UniProtKB-KW"/>
</dbReference>
<dbReference type="InterPro" id="IPR014144">
    <property type="entry name" value="LigD_PE_domain"/>
</dbReference>
<keyword evidence="13" id="KW-0239">DNA-directed DNA polymerase</keyword>
<dbReference type="PANTHER" id="PTHR42705">
    <property type="entry name" value="BIFUNCTIONAL NON-HOMOLOGOUS END JOINING PROTEIN LIGD"/>
    <property type="match status" value="1"/>
</dbReference>
<dbReference type="EC" id="6.5.1.1" evidence="2"/>
<dbReference type="NCBIfam" id="TIGR02779">
    <property type="entry name" value="NHEJ_ligase_lig"/>
    <property type="match status" value="1"/>
</dbReference>
<evidence type="ECO:0000259" key="24">
    <source>
        <dbReference type="PROSITE" id="PS50160"/>
    </source>
</evidence>
<reference evidence="25" key="1">
    <citation type="submission" date="2021-03" db="EMBL/GenBank/DDBJ databases">
        <title>Leucobacter chromiisoli sp. nov., isolated from chromium-containing soil of chemical plant.</title>
        <authorList>
            <person name="Xu Z."/>
        </authorList>
    </citation>
    <scope>NUCLEOTIDE SEQUENCE</scope>
    <source>
        <strain evidence="25">K 70/01</strain>
    </source>
</reference>
<dbReference type="SUPFAM" id="SSF56091">
    <property type="entry name" value="DNA ligase/mRNA capping enzyme, catalytic domain"/>
    <property type="match status" value="1"/>
</dbReference>
<evidence type="ECO:0000256" key="17">
    <source>
        <dbReference type="ARBA" id="ARBA00023211"/>
    </source>
</evidence>
<dbReference type="InterPro" id="IPR016059">
    <property type="entry name" value="DNA_ligase_ATP-dep_CS"/>
</dbReference>
<keyword evidence="18" id="KW-0511">Multifunctional enzyme</keyword>
<dbReference type="GO" id="GO:0003910">
    <property type="term" value="F:DNA ligase (ATP) activity"/>
    <property type="evidence" value="ECO:0007669"/>
    <property type="project" value="UniProtKB-EC"/>
</dbReference>
<evidence type="ECO:0000256" key="20">
    <source>
        <dbReference type="ARBA" id="ARBA00034003"/>
    </source>
</evidence>
<dbReference type="Proteomes" id="UP000668403">
    <property type="component" value="Unassembled WGS sequence"/>
</dbReference>
<accession>A0A939QD81</accession>
<proteinExistence type="inferred from homology"/>
<dbReference type="AlphaFoldDB" id="A0A939QD81"/>
<dbReference type="GO" id="GO:0006281">
    <property type="term" value="P:DNA repair"/>
    <property type="evidence" value="ECO:0007669"/>
    <property type="project" value="UniProtKB-KW"/>
</dbReference>
<evidence type="ECO:0000256" key="2">
    <source>
        <dbReference type="ARBA" id="ARBA00012727"/>
    </source>
</evidence>
<dbReference type="GO" id="GO:0003887">
    <property type="term" value="F:DNA-directed DNA polymerase activity"/>
    <property type="evidence" value="ECO:0007669"/>
    <property type="project" value="UniProtKB-KW"/>
</dbReference>
<evidence type="ECO:0000256" key="3">
    <source>
        <dbReference type="ARBA" id="ARBA00022598"/>
    </source>
</evidence>
<dbReference type="NCBIfam" id="NF007210">
    <property type="entry name" value="PRK09632.1"/>
    <property type="match status" value="1"/>
</dbReference>
<comment type="caution">
    <text evidence="25">The sequence shown here is derived from an EMBL/GenBank/DDBJ whole genome shotgun (WGS) entry which is preliminary data.</text>
</comment>
<keyword evidence="14" id="KW-0238">DNA-binding</keyword>
<feature type="region of interest" description="Disordered" evidence="23">
    <location>
        <begin position="458"/>
        <end position="502"/>
    </location>
</feature>
<dbReference type="NCBIfam" id="TIGR02778">
    <property type="entry name" value="ligD_pol"/>
    <property type="match status" value="1"/>
</dbReference>
<evidence type="ECO:0000313" key="26">
    <source>
        <dbReference type="Proteomes" id="UP000668403"/>
    </source>
</evidence>
<evidence type="ECO:0000256" key="10">
    <source>
        <dbReference type="ARBA" id="ARBA00022801"/>
    </source>
</evidence>
<dbReference type="Pfam" id="PF01068">
    <property type="entry name" value="DNA_ligase_A_M"/>
    <property type="match status" value="1"/>
</dbReference>
<dbReference type="PANTHER" id="PTHR42705:SF2">
    <property type="entry name" value="BIFUNCTIONAL NON-HOMOLOGOUS END JOINING PROTEIN LIGD"/>
    <property type="match status" value="1"/>
</dbReference>
<evidence type="ECO:0000256" key="19">
    <source>
        <dbReference type="ARBA" id="ARBA00029943"/>
    </source>
</evidence>
<keyword evidence="26" id="KW-1185">Reference proteome</keyword>
<feature type="compositionally biased region" description="Low complexity" evidence="23">
    <location>
        <begin position="483"/>
        <end position="499"/>
    </location>
</feature>
<evidence type="ECO:0000256" key="8">
    <source>
        <dbReference type="ARBA" id="ARBA00022741"/>
    </source>
</evidence>
<dbReference type="Pfam" id="PF04679">
    <property type="entry name" value="DNA_ligase_A_C"/>
    <property type="match status" value="1"/>
</dbReference>